<comment type="subcellular location">
    <subcellularLocation>
        <location evidence="1 7">Mitochondrion matrix</location>
    </subcellularLocation>
</comment>
<keyword evidence="3" id="KW-0809">Transit peptide</keyword>
<dbReference type="FunFam" id="3.90.20.20:FF:000003">
    <property type="entry name" value="GrpE protein homolog"/>
    <property type="match status" value="1"/>
</dbReference>
<comment type="function">
    <text evidence="6">Essential component of the PAM complex, a complex required for the translocation of transit peptide-containing proteins from the inner membrane into the mitochondrial matrix in an ATP-dependent manner. Seems to control the nucleotide-dependent binding of mitochondrial HSP70 to substrate proteins.</text>
</comment>
<keyword evidence="10" id="KW-0472">Membrane</keyword>
<evidence type="ECO:0000256" key="10">
    <source>
        <dbReference type="SAM" id="Phobius"/>
    </source>
</evidence>
<evidence type="ECO:0000256" key="5">
    <source>
        <dbReference type="ARBA" id="ARBA00023186"/>
    </source>
</evidence>
<comment type="similarity">
    <text evidence="2 8">Belongs to the GrpE family.</text>
</comment>
<dbReference type="EMBL" id="GDHC01018592">
    <property type="protein sequence ID" value="JAQ00037.1"/>
    <property type="molecule type" value="Transcribed_RNA"/>
</dbReference>
<dbReference type="GO" id="GO:0051087">
    <property type="term" value="F:protein-folding chaperone binding"/>
    <property type="evidence" value="ECO:0007669"/>
    <property type="project" value="InterPro"/>
</dbReference>
<dbReference type="Gene3D" id="2.30.22.10">
    <property type="entry name" value="Head domain of nucleotide exchange factor GrpE"/>
    <property type="match status" value="1"/>
</dbReference>
<evidence type="ECO:0000256" key="1">
    <source>
        <dbReference type="ARBA" id="ARBA00004305"/>
    </source>
</evidence>
<organism evidence="11">
    <name type="scientific">Lygus hesperus</name>
    <name type="common">Western plant bug</name>
    <dbReference type="NCBI Taxonomy" id="30085"/>
    <lineage>
        <taxon>Eukaryota</taxon>
        <taxon>Metazoa</taxon>
        <taxon>Ecdysozoa</taxon>
        <taxon>Arthropoda</taxon>
        <taxon>Hexapoda</taxon>
        <taxon>Insecta</taxon>
        <taxon>Pterygota</taxon>
        <taxon>Neoptera</taxon>
        <taxon>Paraneoptera</taxon>
        <taxon>Hemiptera</taxon>
        <taxon>Heteroptera</taxon>
        <taxon>Panheteroptera</taxon>
        <taxon>Cimicomorpha</taxon>
        <taxon>Miridae</taxon>
        <taxon>Mirini</taxon>
        <taxon>Lygus</taxon>
    </lineage>
</organism>
<dbReference type="GO" id="GO:0042803">
    <property type="term" value="F:protein homodimerization activity"/>
    <property type="evidence" value="ECO:0007669"/>
    <property type="project" value="InterPro"/>
</dbReference>
<proteinExistence type="inferred from homology"/>
<dbReference type="FunFam" id="2.30.22.10:FF:000002">
    <property type="entry name" value="GrpE protein homolog"/>
    <property type="match status" value="1"/>
</dbReference>
<feature type="compositionally biased region" description="Polar residues" evidence="9">
    <location>
        <begin position="81"/>
        <end position="91"/>
    </location>
</feature>
<evidence type="ECO:0000256" key="4">
    <source>
        <dbReference type="ARBA" id="ARBA00023128"/>
    </source>
</evidence>
<evidence type="ECO:0000256" key="7">
    <source>
        <dbReference type="RuleBase" id="RU000640"/>
    </source>
</evidence>
<feature type="transmembrane region" description="Helical" evidence="10">
    <location>
        <begin position="12"/>
        <end position="34"/>
    </location>
</feature>
<keyword evidence="5 7" id="KW-0143">Chaperone</keyword>
<name>A0A146KYD7_LYGHE</name>
<keyword evidence="10" id="KW-1133">Transmembrane helix</keyword>
<accession>A0A146KYD7</accession>
<dbReference type="PROSITE" id="PS01071">
    <property type="entry name" value="GRPE"/>
    <property type="match status" value="1"/>
</dbReference>
<dbReference type="PANTHER" id="PTHR21237:SF23">
    <property type="entry name" value="GRPE PROTEIN HOMOLOG, MITOCHONDRIAL"/>
    <property type="match status" value="1"/>
</dbReference>
<dbReference type="GO" id="GO:0000774">
    <property type="term" value="F:adenyl-nucleotide exchange factor activity"/>
    <property type="evidence" value="ECO:0007669"/>
    <property type="project" value="InterPro"/>
</dbReference>
<evidence type="ECO:0000256" key="8">
    <source>
        <dbReference type="RuleBase" id="RU004478"/>
    </source>
</evidence>
<evidence type="ECO:0000256" key="3">
    <source>
        <dbReference type="ARBA" id="ARBA00022946"/>
    </source>
</evidence>
<dbReference type="SUPFAM" id="SSF51064">
    <property type="entry name" value="Head domain of nucleotide exchange factor GrpE"/>
    <property type="match status" value="1"/>
</dbReference>
<dbReference type="InterPro" id="IPR000740">
    <property type="entry name" value="GrpE"/>
</dbReference>
<evidence type="ECO:0000256" key="6">
    <source>
        <dbReference type="ARBA" id="ARBA00045572"/>
    </source>
</evidence>
<dbReference type="InterPro" id="IPR009012">
    <property type="entry name" value="GrpE_head"/>
</dbReference>
<evidence type="ECO:0000256" key="2">
    <source>
        <dbReference type="ARBA" id="ARBA00009054"/>
    </source>
</evidence>
<dbReference type="GO" id="GO:0001405">
    <property type="term" value="C:PAM complex, Tim23 associated import motor"/>
    <property type="evidence" value="ECO:0007669"/>
    <property type="project" value="TreeGrafter"/>
</dbReference>
<dbReference type="Pfam" id="PF01025">
    <property type="entry name" value="GrpE"/>
    <property type="match status" value="1"/>
</dbReference>
<dbReference type="AlphaFoldDB" id="A0A146KYD7"/>
<reference evidence="11" key="1">
    <citation type="journal article" date="2016" name="Gigascience">
        <title>De novo construction of an expanded transcriptome assembly for the western tarnished plant bug, Lygus hesperus.</title>
        <authorList>
            <person name="Tassone E.E."/>
            <person name="Geib S.M."/>
            <person name="Hall B."/>
            <person name="Fabrick J.A."/>
            <person name="Brent C.S."/>
            <person name="Hull J.J."/>
        </authorList>
    </citation>
    <scope>NUCLEOTIDE SEQUENCE</scope>
</reference>
<dbReference type="SUPFAM" id="SSF58014">
    <property type="entry name" value="Coiled-coil domain of nucleotide exchange factor GrpE"/>
    <property type="match status" value="1"/>
</dbReference>
<protein>
    <recommendedName>
        <fullName evidence="7">GrpE protein homolog</fullName>
    </recommendedName>
</protein>
<dbReference type="CDD" id="cd00446">
    <property type="entry name" value="GrpE"/>
    <property type="match status" value="1"/>
</dbReference>
<feature type="region of interest" description="Disordered" evidence="9">
    <location>
        <begin position="76"/>
        <end position="111"/>
    </location>
</feature>
<evidence type="ECO:0000256" key="9">
    <source>
        <dbReference type="SAM" id="MobiDB-lite"/>
    </source>
</evidence>
<dbReference type="HAMAP" id="MF_01151">
    <property type="entry name" value="GrpE"/>
    <property type="match status" value="1"/>
</dbReference>
<feature type="non-terminal residue" evidence="11">
    <location>
        <position position="1"/>
    </location>
</feature>
<gene>
    <name evidence="11" type="primary">GRPEL1_2</name>
    <name evidence="11" type="ORF">g.40093</name>
</gene>
<dbReference type="PANTHER" id="PTHR21237">
    <property type="entry name" value="GRPE PROTEIN"/>
    <property type="match status" value="1"/>
</dbReference>
<keyword evidence="10" id="KW-0812">Transmembrane</keyword>
<dbReference type="Gene3D" id="3.90.20.20">
    <property type="match status" value="1"/>
</dbReference>
<keyword evidence="4 7" id="KW-0496">Mitochondrion</keyword>
<dbReference type="GO" id="GO:0051082">
    <property type="term" value="F:unfolded protein binding"/>
    <property type="evidence" value="ECO:0007669"/>
    <property type="project" value="TreeGrafter"/>
</dbReference>
<evidence type="ECO:0000313" key="11">
    <source>
        <dbReference type="EMBL" id="JAQ00037.1"/>
    </source>
</evidence>
<dbReference type="PRINTS" id="PR00773">
    <property type="entry name" value="GRPEPROTEIN"/>
</dbReference>
<sequence>FSSSGPNRRTSNRVLVVFPLVNSIFISILSGLLVSTMSGIPSCLRLARFLVDKPVISSNFRRLAFEASPTATTSKQKRNIFFSTAPTSSDSKPQEPQPSDKPADAQEAQAQNPQIEELNKTLQELSKQKDELNDKYKRALAEGENMRKRLTKQIEDAKIYGIQSFCKDLLEVADVLSKATECVPKEEIKDSNPHLKNLFEGLSMTEAQLQKVFKRHGLTEVNPLNEKFNPNLHEALFQQEVEGSEPGTVVVVSKIGYKLHERVIRPALVGVSKG</sequence>
<dbReference type="InterPro" id="IPR013805">
    <property type="entry name" value="GrpE_CC"/>
</dbReference>
<dbReference type="GO" id="GO:0030150">
    <property type="term" value="P:protein import into mitochondrial matrix"/>
    <property type="evidence" value="ECO:0007669"/>
    <property type="project" value="TreeGrafter"/>
</dbReference>
<dbReference type="GO" id="GO:0006457">
    <property type="term" value="P:protein folding"/>
    <property type="evidence" value="ECO:0007669"/>
    <property type="project" value="InterPro"/>
</dbReference>